<name>A0AAJ0F8P9_9PEZI</name>
<dbReference type="InterPro" id="IPR040049">
    <property type="entry name" value="Ribosomal_mS25/mL61"/>
</dbReference>
<dbReference type="EMBL" id="MU839835">
    <property type="protein sequence ID" value="KAK1754588.1"/>
    <property type="molecule type" value="Genomic_DNA"/>
</dbReference>
<keyword evidence="3" id="KW-0496">Mitochondrion</keyword>
<feature type="domain" description="Ribosomal protein/NADH dehydrogenase" evidence="6">
    <location>
        <begin position="40"/>
        <end position="144"/>
    </location>
</feature>
<dbReference type="SUPFAM" id="SSF52833">
    <property type="entry name" value="Thioredoxin-like"/>
    <property type="match status" value="1"/>
</dbReference>
<dbReference type="InterPro" id="IPR007741">
    <property type="entry name" value="Ribosomal_mL43/mS25/NADH_DH"/>
</dbReference>
<keyword evidence="8" id="KW-1185">Reference proteome</keyword>
<gene>
    <name evidence="7" type="ORF">QBC47DRAFT_384380</name>
</gene>
<comment type="subcellular location">
    <subcellularLocation>
        <location evidence="1">Mitochondrion</location>
    </subcellularLocation>
</comment>
<dbReference type="SMART" id="SM00916">
    <property type="entry name" value="L51_S25_CI-B8"/>
    <property type="match status" value="1"/>
</dbReference>
<keyword evidence="2" id="KW-0689">Ribosomal protein</keyword>
<protein>
    <submittedName>
        <fullName evidence="7">CI-B8 domain-containing protein</fullName>
    </submittedName>
</protein>
<dbReference type="GO" id="GO:0005840">
    <property type="term" value="C:ribosome"/>
    <property type="evidence" value="ECO:0007669"/>
    <property type="project" value="UniProtKB-KW"/>
</dbReference>
<evidence type="ECO:0000313" key="7">
    <source>
        <dbReference type="EMBL" id="KAK1754588.1"/>
    </source>
</evidence>
<sequence>MVGVIRRMNALREILWIRNGPGAAILPPNVTKIHLEFARKMEGGHMGPRKFWRENLPRLKFWNPAVPMIVNRIADPLGPAILTVYLREGGGPLAKADVSQPSSATDGMSKAPPPANDEKVLVVDMKGLRSDEILKEFLKKTSAVPVETPLEEKMEIQEIEDLRRRGQIDRERNAKMLQEQRREKARLAQAMSEAAAIKASAT</sequence>
<evidence type="ECO:0000313" key="8">
    <source>
        <dbReference type="Proteomes" id="UP001239445"/>
    </source>
</evidence>
<evidence type="ECO:0000259" key="6">
    <source>
        <dbReference type="SMART" id="SM00916"/>
    </source>
</evidence>
<comment type="caution">
    <text evidence="7">The sequence shown here is derived from an EMBL/GenBank/DDBJ whole genome shotgun (WGS) entry which is preliminary data.</text>
</comment>
<dbReference type="GO" id="GO:1990904">
    <property type="term" value="C:ribonucleoprotein complex"/>
    <property type="evidence" value="ECO:0007669"/>
    <property type="project" value="UniProtKB-KW"/>
</dbReference>
<evidence type="ECO:0000256" key="4">
    <source>
        <dbReference type="ARBA" id="ARBA00023274"/>
    </source>
</evidence>
<feature type="region of interest" description="Disordered" evidence="5">
    <location>
        <begin position="96"/>
        <end position="116"/>
    </location>
</feature>
<evidence type="ECO:0000256" key="3">
    <source>
        <dbReference type="ARBA" id="ARBA00023128"/>
    </source>
</evidence>
<dbReference type="GO" id="GO:0005739">
    <property type="term" value="C:mitochondrion"/>
    <property type="evidence" value="ECO:0007669"/>
    <property type="project" value="UniProtKB-SubCell"/>
</dbReference>
<dbReference type="GO" id="GO:0003735">
    <property type="term" value="F:structural constituent of ribosome"/>
    <property type="evidence" value="ECO:0007669"/>
    <property type="project" value="InterPro"/>
</dbReference>
<accession>A0AAJ0F8P9</accession>
<dbReference type="Pfam" id="PF05047">
    <property type="entry name" value="L51_S25_CI-B8"/>
    <property type="match status" value="1"/>
</dbReference>
<dbReference type="PANTHER" id="PTHR13274:SF2">
    <property type="entry name" value="SMALL RIBOSOMAL SUBUNIT PROTEIN MS25"/>
    <property type="match status" value="1"/>
</dbReference>
<dbReference type="AlphaFoldDB" id="A0AAJ0F8P9"/>
<reference evidence="7" key="1">
    <citation type="submission" date="2023-06" db="EMBL/GenBank/DDBJ databases">
        <title>Genome-scale phylogeny and comparative genomics of the fungal order Sordariales.</title>
        <authorList>
            <consortium name="Lawrence Berkeley National Laboratory"/>
            <person name="Hensen N."/>
            <person name="Bonometti L."/>
            <person name="Westerberg I."/>
            <person name="Brannstrom I.O."/>
            <person name="Guillou S."/>
            <person name="Cros-Aarteil S."/>
            <person name="Calhoun S."/>
            <person name="Haridas S."/>
            <person name="Kuo A."/>
            <person name="Mondo S."/>
            <person name="Pangilinan J."/>
            <person name="Riley R."/>
            <person name="Labutti K."/>
            <person name="Andreopoulos B."/>
            <person name="Lipzen A."/>
            <person name="Chen C."/>
            <person name="Yanf M."/>
            <person name="Daum C."/>
            <person name="Ng V."/>
            <person name="Clum A."/>
            <person name="Steindorff A."/>
            <person name="Ohm R."/>
            <person name="Martin F."/>
            <person name="Silar P."/>
            <person name="Natvig D."/>
            <person name="Lalanne C."/>
            <person name="Gautier V."/>
            <person name="Ament-Velasquez S.L."/>
            <person name="Kruys A."/>
            <person name="Hutchinson M.I."/>
            <person name="Powell A.J."/>
            <person name="Barry K."/>
            <person name="Miller A.N."/>
            <person name="Grigoriev I.V."/>
            <person name="Debuchy R."/>
            <person name="Gladieux P."/>
            <person name="Thoren M.H."/>
            <person name="Johannesson H."/>
        </authorList>
    </citation>
    <scope>NUCLEOTIDE SEQUENCE</scope>
    <source>
        <strain evidence="7">PSN4</strain>
    </source>
</reference>
<organism evidence="7 8">
    <name type="scientific">Echria macrotheca</name>
    <dbReference type="NCBI Taxonomy" id="438768"/>
    <lineage>
        <taxon>Eukaryota</taxon>
        <taxon>Fungi</taxon>
        <taxon>Dikarya</taxon>
        <taxon>Ascomycota</taxon>
        <taxon>Pezizomycotina</taxon>
        <taxon>Sordariomycetes</taxon>
        <taxon>Sordariomycetidae</taxon>
        <taxon>Sordariales</taxon>
        <taxon>Schizotheciaceae</taxon>
        <taxon>Echria</taxon>
    </lineage>
</organism>
<keyword evidence="4" id="KW-0687">Ribonucleoprotein</keyword>
<dbReference type="InterPro" id="IPR036249">
    <property type="entry name" value="Thioredoxin-like_sf"/>
</dbReference>
<evidence type="ECO:0000256" key="1">
    <source>
        <dbReference type="ARBA" id="ARBA00004173"/>
    </source>
</evidence>
<evidence type="ECO:0000256" key="5">
    <source>
        <dbReference type="SAM" id="MobiDB-lite"/>
    </source>
</evidence>
<dbReference type="PANTHER" id="PTHR13274">
    <property type="entry name" value="MITOCHONDRIAL RIBOSOMAL PROTEIN S25"/>
    <property type="match status" value="1"/>
</dbReference>
<dbReference type="Proteomes" id="UP001239445">
    <property type="component" value="Unassembled WGS sequence"/>
</dbReference>
<evidence type="ECO:0000256" key="2">
    <source>
        <dbReference type="ARBA" id="ARBA00022980"/>
    </source>
</evidence>
<proteinExistence type="predicted"/>